<proteinExistence type="inferred from homology"/>
<dbReference type="Gene3D" id="3.20.20.80">
    <property type="entry name" value="Glycosidases"/>
    <property type="match status" value="1"/>
</dbReference>
<dbReference type="GO" id="GO:0004134">
    <property type="term" value="F:4-alpha-glucanotransferase activity"/>
    <property type="evidence" value="ECO:0007669"/>
    <property type="project" value="UniProtKB-EC"/>
</dbReference>
<dbReference type="InterPro" id="IPR017853">
    <property type="entry name" value="GH"/>
</dbReference>
<keyword evidence="4" id="KW-0328">Glycosyltransferase</keyword>
<evidence type="ECO:0000256" key="3">
    <source>
        <dbReference type="ARBA" id="ARBA00012560"/>
    </source>
</evidence>
<evidence type="ECO:0000256" key="2">
    <source>
        <dbReference type="ARBA" id="ARBA00005684"/>
    </source>
</evidence>
<dbReference type="SUPFAM" id="SSF51445">
    <property type="entry name" value="(Trans)glycosidases"/>
    <property type="match status" value="1"/>
</dbReference>
<evidence type="ECO:0000256" key="5">
    <source>
        <dbReference type="ARBA" id="ARBA00022679"/>
    </source>
</evidence>
<evidence type="ECO:0000256" key="1">
    <source>
        <dbReference type="ARBA" id="ARBA00000439"/>
    </source>
</evidence>
<dbReference type="GO" id="GO:0005975">
    <property type="term" value="P:carbohydrate metabolic process"/>
    <property type="evidence" value="ECO:0007669"/>
    <property type="project" value="InterPro"/>
</dbReference>
<dbReference type="EC" id="2.4.1.25" evidence="3"/>
<reference evidence="9" key="1">
    <citation type="submission" date="2018-05" db="EMBL/GenBank/DDBJ databases">
        <authorList>
            <person name="Lanie J.A."/>
            <person name="Ng W.-L."/>
            <person name="Kazmierczak K.M."/>
            <person name="Andrzejewski T.M."/>
            <person name="Davidsen T.M."/>
            <person name="Wayne K.J."/>
            <person name="Tettelin H."/>
            <person name="Glass J.I."/>
            <person name="Rusch D."/>
            <person name="Podicherti R."/>
            <person name="Tsui H.-C.T."/>
            <person name="Winkler M.E."/>
        </authorList>
    </citation>
    <scope>NUCLEOTIDE SEQUENCE</scope>
</reference>
<keyword evidence="5" id="KW-0808">Transferase</keyword>
<evidence type="ECO:0000256" key="8">
    <source>
        <dbReference type="ARBA" id="ARBA00031501"/>
    </source>
</evidence>
<protein>
    <recommendedName>
        <fullName evidence="3">4-alpha-glucanotransferase</fullName>
        <ecNumber evidence="3">2.4.1.25</ecNumber>
    </recommendedName>
    <alternativeName>
        <fullName evidence="7">Amylomaltase</fullName>
    </alternativeName>
    <alternativeName>
        <fullName evidence="8">Disproportionating enzyme</fullName>
    </alternativeName>
</protein>
<gene>
    <name evidence="9" type="ORF">METZ01_LOCUS95443</name>
</gene>
<evidence type="ECO:0000313" key="9">
    <source>
        <dbReference type="EMBL" id="SVA42589.1"/>
    </source>
</evidence>
<feature type="non-terminal residue" evidence="9">
    <location>
        <position position="1"/>
    </location>
</feature>
<dbReference type="Pfam" id="PF02446">
    <property type="entry name" value="Glyco_hydro_77"/>
    <property type="match status" value="1"/>
</dbReference>
<evidence type="ECO:0000256" key="4">
    <source>
        <dbReference type="ARBA" id="ARBA00022676"/>
    </source>
</evidence>
<name>A0A381VQL7_9ZZZZ</name>
<dbReference type="InterPro" id="IPR003385">
    <property type="entry name" value="Glyco_hydro_77"/>
</dbReference>
<evidence type="ECO:0000256" key="7">
    <source>
        <dbReference type="ARBA" id="ARBA00031423"/>
    </source>
</evidence>
<dbReference type="PANTHER" id="PTHR32438">
    <property type="entry name" value="4-ALPHA-GLUCANOTRANSFERASE DPE1, CHLOROPLASTIC/AMYLOPLASTIC"/>
    <property type="match status" value="1"/>
</dbReference>
<organism evidence="9">
    <name type="scientific">marine metagenome</name>
    <dbReference type="NCBI Taxonomy" id="408172"/>
    <lineage>
        <taxon>unclassified sequences</taxon>
        <taxon>metagenomes</taxon>
        <taxon>ecological metagenomes</taxon>
    </lineage>
</organism>
<comment type="similarity">
    <text evidence="2">Belongs to the disproportionating enzyme family.</text>
</comment>
<sequence>MDRKSGILLHITSLPGKYGIGEIGPSAFQFIDDLSEMGQSLWQILPSNPPDKYNCPYSAESAFANNPLLISLELLVRDGWLSAGDLGMAPEFNSDLVEFDLIKKWRLDLMAKAANSFRINRSDLQFKQFLDYCNQNEYWLQNYSVFSVLEKIHNGENWINWNSKYKTFSKDILNQIQESHSQELDDIKILQYLFDCQWSELKSYANLKGIQIIGDIPIYVSFN</sequence>
<evidence type="ECO:0000256" key="6">
    <source>
        <dbReference type="ARBA" id="ARBA00023277"/>
    </source>
</evidence>
<dbReference type="AlphaFoldDB" id="A0A381VQL7"/>
<keyword evidence="6" id="KW-0119">Carbohydrate metabolism</keyword>
<dbReference type="EMBL" id="UINC01009498">
    <property type="protein sequence ID" value="SVA42589.1"/>
    <property type="molecule type" value="Genomic_DNA"/>
</dbReference>
<dbReference type="PANTHER" id="PTHR32438:SF5">
    <property type="entry name" value="4-ALPHA-GLUCANOTRANSFERASE DPE1, CHLOROPLASTIC_AMYLOPLASTIC"/>
    <property type="match status" value="1"/>
</dbReference>
<accession>A0A381VQL7</accession>
<feature type="non-terminal residue" evidence="9">
    <location>
        <position position="223"/>
    </location>
</feature>
<comment type="catalytic activity">
    <reaction evidence="1">
        <text>Transfers a segment of a (1-&gt;4)-alpha-D-glucan to a new position in an acceptor, which may be glucose or a (1-&gt;4)-alpha-D-glucan.</text>
        <dbReference type="EC" id="2.4.1.25"/>
    </reaction>
</comment>